<dbReference type="AlphaFoldDB" id="A0A8R7U6B3"/>
<name>A0A8R7U6B3_TRIUA</name>
<evidence type="ECO:0000313" key="1">
    <source>
        <dbReference type="EnsemblPlants" id="TuG1812G0400001283.01.T01"/>
    </source>
</evidence>
<evidence type="ECO:0000313" key="2">
    <source>
        <dbReference type="Proteomes" id="UP000015106"/>
    </source>
</evidence>
<dbReference type="EnsemblPlants" id="TuG1812G0400001283.01.T01">
    <property type="protein sequence ID" value="TuG1812G0400001283.01.T01"/>
    <property type="gene ID" value="TuG1812G0400001283.01"/>
</dbReference>
<dbReference type="Gramene" id="TuG1812G0400001283.01.T01">
    <property type="protein sequence ID" value="TuG1812G0400001283.01.T01"/>
    <property type="gene ID" value="TuG1812G0400001283.01"/>
</dbReference>
<keyword evidence="2" id="KW-1185">Reference proteome</keyword>
<reference evidence="1" key="3">
    <citation type="submission" date="2022-06" db="UniProtKB">
        <authorList>
            <consortium name="EnsemblPlants"/>
        </authorList>
    </citation>
    <scope>IDENTIFICATION</scope>
</reference>
<accession>A0A8R7U6B3</accession>
<sequence>MNQEISGARSILHPIQPVDMLCKLGAAAVHFTARTRTSSPCLLWHFYNYVKPCFSSPPYHELNCRHLIIESLS</sequence>
<reference evidence="1" key="2">
    <citation type="submission" date="2018-03" db="EMBL/GenBank/DDBJ databases">
        <title>The Triticum urartu genome reveals the dynamic nature of wheat genome evolution.</title>
        <authorList>
            <person name="Ling H."/>
            <person name="Ma B."/>
            <person name="Shi X."/>
            <person name="Liu H."/>
            <person name="Dong L."/>
            <person name="Sun H."/>
            <person name="Cao Y."/>
            <person name="Gao Q."/>
            <person name="Zheng S."/>
            <person name="Li Y."/>
            <person name="Yu Y."/>
            <person name="Du H."/>
            <person name="Qi M."/>
            <person name="Li Y."/>
            <person name="Yu H."/>
            <person name="Cui Y."/>
            <person name="Wang N."/>
            <person name="Chen C."/>
            <person name="Wu H."/>
            <person name="Zhao Y."/>
            <person name="Zhang J."/>
            <person name="Li Y."/>
            <person name="Zhou W."/>
            <person name="Zhang B."/>
            <person name="Hu W."/>
            <person name="Eijk M."/>
            <person name="Tang J."/>
            <person name="Witsenboer H."/>
            <person name="Zhao S."/>
            <person name="Li Z."/>
            <person name="Zhang A."/>
            <person name="Wang D."/>
            <person name="Liang C."/>
        </authorList>
    </citation>
    <scope>NUCLEOTIDE SEQUENCE [LARGE SCALE GENOMIC DNA]</scope>
    <source>
        <strain evidence="1">cv. G1812</strain>
    </source>
</reference>
<dbReference type="Proteomes" id="UP000015106">
    <property type="component" value="Chromosome 4"/>
</dbReference>
<organism evidence="1 2">
    <name type="scientific">Triticum urartu</name>
    <name type="common">Red wild einkorn</name>
    <name type="synonym">Crithodium urartu</name>
    <dbReference type="NCBI Taxonomy" id="4572"/>
    <lineage>
        <taxon>Eukaryota</taxon>
        <taxon>Viridiplantae</taxon>
        <taxon>Streptophyta</taxon>
        <taxon>Embryophyta</taxon>
        <taxon>Tracheophyta</taxon>
        <taxon>Spermatophyta</taxon>
        <taxon>Magnoliopsida</taxon>
        <taxon>Liliopsida</taxon>
        <taxon>Poales</taxon>
        <taxon>Poaceae</taxon>
        <taxon>BOP clade</taxon>
        <taxon>Pooideae</taxon>
        <taxon>Triticodae</taxon>
        <taxon>Triticeae</taxon>
        <taxon>Triticinae</taxon>
        <taxon>Triticum</taxon>
    </lineage>
</organism>
<reference evidence="2" key="1">
    <citation type="journal article" date="2013" name="Nature">
        <title>Draft genome of the wheat A-genome progenitor Triticum urartu.</title>
        <authorList>
            <person name="Ling H.Q."/>
            <person name="Zhao S."/>
            <person name="Liu D."/>
            <person name="Wang J."/>
            <person name="Sun H."/>
            <person name="Zhang C."/>
            <person name="Fan H."/>
            <person name="Li D."/>
            <person name="Dong L."/>
            <person name="Tao Y."/>
            <person name="Gao C."/>
            <person name="Wu H."/>
            <person name="Li Y."/>
            <person name="Cui Y."/>
            <person name="Guo X."/>
            <person name="Zheng S."/>
            <person name="Wang B."/>
            <person name="Yu K."/>
            <person name="Liang Q."/>
            <person name="Yang W."/>
            <person name="Lou X."/>
            <person name="Chen J."/>
            <person name="Feng M."/>
            <person name="Jian J."/>
            <person name="Zhang X."/>
            <person name="Luo G."/>
            <person name="Jiang Y."/>
            <person name="Liu J."/>
            <person name="Wang Z."/>
            <person name="Sha Y."/>
            <person name="Zhang B."/>
            <person name="Wu H."/>
            <person name="Tang D."/>
            <person name="Shen Q."/>
            <person name="Xue P."/>
            <person name="Zou S."/>
            <person name="Wang X."/>
            <person name="Liu X."/>
            <person name="Wang F."/>
            <person name="Yang Y."/>
            <person name="An X."/>
            <person name="Dong Z."/>
            <person name="Zhang K."/>
            <person name="Zhang X."/>
            <person name="Luo M.C."/>
            <person name="Dvorak J."/>
            <person name="Tong Y."/>
            <person name="Wang J."/>
            <person name="Yang H."/>
            <person name="Li Z."/>
            <person name="Wang D."/>
            <person name="Zhang A."/>
            <person name="Wang J."/>
        </authorList>
    </citation>
    <scope>NUCLEOTIDE SEQUENCE</scope>
    <source>
        <strain evidence="2">cv. G1812</strain>
    </source>
</reference>
<proteinExistence type="predicted"/>
<protein>
    <submittedName>
        <fullName evidence="1">Uncharacterized protein</fullName>
    </submittedName>
</protein>